<dbReference type="Pfam" id="PF04655">
    <property type="entry name" value="APH_6_hur"/>
    <property type="match status" value="1"/>
</dbReference>
<name>A0A061JFP0_9PROT</name>
<sequence>MLSGFQGDNPMILKLGIDSEGIAREAFALKCFAGCGAVKVLVEDNGMLLLERAVPGASLESYFPNIEQESIEIVCRVMKNLHQANITTPHNFPHIKDWLTALDKDWDIPNHYLQKVRKLRDELLQTSKLDVLLHGDLHRANILQNGDDWLVIDPKGVIGESAYEVAAFIRDPMPELLNQADAPNIVLNRITRFAAPLELSERRIIDWCFVQAVLSWVWALEDGCDSRYWERLVEILNSCSIS</sequence>
<keyword evidence="1" id="KW-0418">Kinase</keyword>
<protein>
    <submittedName>
        <fullName evidence="1">Streptomycin 3''-kinase</fullName>
    </submittedName>
</protein>
<dbReference type="EMBL" id="ARPM03000193">
    <property type="protein sequence ID" value="ETZ04471.1"/>
    <property type="molecule type" value="Genomic_DNA"/>
</dbReference>
<dbReference type="InterPro" id="IPR006748">
    <property type="entry name" value="NH2Glyco/OHUrea_AB-resist_kin"/>
</dbReference>
<dbReference type="GO" id="GO:0016773">
    <property type="term" value="F:phosphotransferase activity, alcohol group as acceptor"/>
    <property type="evidence" value="ECO:0007669"/>
    <property type="project" value="InterPro"/>
</dbReference>
<dbReference type="GO" id="GO:0016301">
    <property type="term" value="F:kinase activity"/>
    <property type="evidence" value="ECO:0007669"/>
    <property type="project" value="UniProtKB-KW"/>
</dbReference>
<reference evidence="1 2" key="1">
    <citation type="journal article" date="2013" name="Genome Announc.">
        <title>Draft Genome Sequence of Holospora undulata Strain HU1, a Micronucleus-Specific Symbiont of the Ciliate Paramecium caudatum.</title>
        <authorList>
            <person name="Dohra H."/>
            <person name="Suzuki H."/>
            <person name="Suzuki T."/>
            <person name="Tanaka K."/>
            <person name="Fujishima M."/>
        </authorList>
    </citation>
    <scope>NUCLEOTIDE SEQUENCE [LARGE SCALE GENOMIC DNA]</scope>
    <source>
        <strain evidence="1 2">HU1</strain>
    </source>
</reference>
<dbReference type="Gene3D" id="3.90.1200.10">
    <property type="match status" value="1"/>
</dbReference>
<keyword evidence="2" id="KW-1185">Reference proteome</keyword>
<evidence type="ECO:0000313" key="2">
    <source>
        <dbReference type="Proteomes" id="UP000026922"/>
    </source>
</evidence>
<proteinExistence type="predicted"/>
<accession>A0A061JFP0</accession>
<dbReference type="SUPFAM" id="SSF56112">
    <property type="entry name" value="Protein kinase-like (PK-like)"/>
    <property type="match status" value="1"/>
</dbReference>
<dbReference type="GO" id="GO:0019748">
    <property type="term" value="P:secondary metabolic process"/>
    <property type="evidence" value="ECO:0007669"/>
    <property type="project" value="InterPro"/>
</dbReference>
<organism evidence="1 2">
    <name type="scientific">Holospora undulata HU1</name>
    <dbReference type="NCBI Taxonomy" id="1321371"/>
    <lineage>
        <taxon>Bacteria</taxon>
        <taxon>Pseudomonadati</taxon>
        <taxon>Pseudomonadota</taxon>
        <taxon>Alphaproteobacteria</taxon>
        <taxon>Holosporales</taxon>
        <taxon>Holosporaceae</taxon>
        <taxon>Holospora</taxon>
    </lineage>
</organism>
<dbReference type="AlphaFoldDB" id="A0A061JFP0"/>
<gene>
    <name evidence="1" type="ORF">K737_301129</name>
</gene>
<dbReference type="Proteomes" id="UP000026922">
    <property type="component" value="Unassembled WGS sequence"/>
</dbReference>
<keyword evidence="1" id="KW-0808">Transferase</keyword>
<comment type="caution">
    <text evidence="1">The sequence shown here is derived from an EMBL/GenBank/DDBJ whole genome shotgun (WGS) entry which is preliminary data.</text>
</comment>
<dbReference type="InterPro" id="IPR011009">
    <property type="entry name" value="Kinase-like_dom_sf"/>
</dbReference>
<evidence type="ECO:0000313" key="1">
    <source>
        <dbReference type="EMBL" id="ETZ04471.1"/>
    </source>
</evidence>